<dbReference type="InterPro" id="IPR011006">
    <property type="entry name" value="CheY-like_superfamily"/>
</dbReference>
<dbReference type="InterPro" id="IPR039420">
    <property type="entry name" value="WalR-like"/>
</dbReference>
<dbReference type="InterPro" id="IPR016032">
    <property type="entry name" value="Sig_transdc_resp-reg_C-effctor"/>
</dbReference>
<feature type="domain" description="Response regulatory" evidence="7">
    <location>
        <begin position="2"/>
        <end position="117"/>
    </location>
</feature>
<keyword evidence="1 5" id="KW-0597">Phosphoprotein</keyword>
<dbReference type="SUPFAM" id="SSF52172">
    <property type="entry name" value="CheY-like"/>
    <property type="match status" value="1"/>
</dbReference>
<dbReference type="InterPro" id="IPR058245">
    <property type="entry name" value="NreC/VraR/RcsB-like_REC"/>
</dbReference>
<dbReference type="PROSITE" id="PS50110">
    <property type="entry name" value="RESPONSE_REGULATORY"/>
    <property type="match status" value="1"/>
</dbReference>
<evidence type="ECO:0000259" key="7">
    <source>
        <dbReference type="PROSITE" id="PS50110"/>
    </source>
</evidence>
<dbReference type="CDD" id="cd06170">
    <property type="entry name" value="LuxR_C_like"/>
    <property type="match status" value="1"/>
</dbReference>
<dbReference type="SMART" id="SM00421">
    <property type="entry name" value="HTH_LUXR"/>
    <property type="match status" value="1"/>
</dbReference>
<evidence type="ECO:0000313" key="8">
    <source>
        <dbReference type="EMBL" id="XFO68923.1"/>
    </source>
</evidence>
<dbReference type="Gene3D" id="3.40.50.2300">
    <property type="match status" value="1"/>
</dbReference>
<evidence type="ECO:0000256" key="4">
    <source>
        <dbReference type="ARBA" id="ARBA00023163"/>
    </source>
</evidence>
<dbReference type="SUPFAM" id="SSF46894">
    <property type="entry name" value="C-terminal effector domain of the bipartite response regulators"/>
    <property type="match status" value="1"/>
</dbReference>
<feature type="modified residue" description="4-aspartylphosphate" evidence="5">
    <location>
        <position position="52"/>
    </location>
</feature>
<evidence type="ECO:0000256" key="5">
    <source>
        <dbReference type="PROSITE-ProRule" id="PRU00169"/>
    </source>
</evidence>
<evidence type="ECO:0000256" key="3">
    <source>
        <dbReference type="ARBA" id="ARBA00023125"/>
    </source>
</evidence>
<evidence type="ECO:0000259" key="6">
    <source>
        <dbReference type="PROSITE" id="PS50043"/>
    </source>
</evidence>
<dbReference type="RefSeq" id="WP_094604351.1">
    <property type="nucleotide sequence ID" value="NZ_CP155573.1"/>
</dbReference>
<name>A0ABZ3IU79_9FIRM</name>
<reference evidence="8" key="1">
    <citation type="submission" date="2024-05" db="EMBL/GenBank/DDBJ databases">
        <title>Isolation and characterization of Sporomusa carbonis sp. nov., a carboxydotrophic hydrogenogen in the genus of Sporomusa isolated from a charcoal burning pile.</title>
        <authorList>
            <person name="Boeer T."/>
            <person name="Rosenbaum F."/>
            <person name="Eysell L."/>
            <person name="Mueller V."/>
            <person name="Daniel R."/>
            <person name="Poehlein A."/>
        </authorList>
    </citation>
    <scope>NUCLEOTIDE SEQUENCE [LARGE SCALE GENOMIC DNA]</scope>
    <source>
        <strain evidence="8">DSM 10669</strain>
    </source>
</reference>
<dbReference type="PRINTS" id="PR00038">
    <property type="entry name" value="HTHLUXR"/>
</dbReference>
<gene>
    <name evidence="8" type="primary">lnrK_2</name>
    <name evidence="8" type="ORF">SPSIL_051510</name>
</gene>
<dbReference type="Pfam" id="PF00072">
    <property type="entry name" value="Response_reg"/>
    <property type="match status" value="1"/>
</dbReference>
<dbReference type="SMART" id="SM00448">
    <property type="entry name" value="REC"/>
    <property type="match status" value="1"/>
</dbReference>
<dbReference type="PROSITE" id="PS50043">
    <property type="entry name" value="HTH_LUXR_2"/>
    <property type="match status" value="1"/>
</dbReference>
<dbReference type="Proteomes" id="UP000216752">
    <property type="component" value="Chromosome"/>
</dbReference>
<dbReference type="EMBL" id="CP155573">
    <property type="protein sequence ID" value="XFO68923.1"/>
    <property type="molecule type" value="Genomic_DNA"/>
</dbReference>
<feature type="domain" description="HTH luxR-type" evidence="6">
    <location>
        <begin position="148"/>
        <end position="213"/>
    </location>
</feature>
<evidence type="ECO:0000256" key="2">
    <source>
        <dbReference type="ARBA" id="ARBA00023015"/>
    </source>
</evidence>
<keyword evidence="2" id="KW-0805">Transcription regulation</keyword>
<organism evidence="8 9">
    <name type="scientific">Sporomusa silvacetica DSM 10669</name>
    <dbReference type="NCBI Taxonomy" id="1123289"/>
    <lineage>
        <taxon>Bacteria</taxon>
        <taxon>Bacillati</taxon>
        <taxon>Bacillota</taxon>
        <taxon>Negativicutes</taxon>
        <taxon>Selenomonadales</taxon>
        <taxon>Sporomusaceae</taxon>
        <taxon>Sporomusa</taxon>
    </lineage>
</organism>
<evidence type="ECO:0000256" key="1">
    <source>
        <dbReference type="ARBA" id="ARBA00022553"/>
    </source>
</evidence>
<accession>A0ABZ3IU79</accession>
<dbReference type="InterPro" id="IPR001789">
    <property type="entry name" value="Sig_transdc_resp-reg_receiver"/>
</dbReference>
<dbReference type="CDD" id="cd17535">
    <property type="entry name" value="REC_NarL-like"/>
    <property type="match status" value="1"/>
</dbReference>
<dbReference type="PANTHER" id="PTHR43214">
    <property type="entry name" value="TWO-COMPONENT RESPONSE REGULATOR"/>
    <property type="match status" value="1"/>
</dbReference>
<sequence length="221" mass="24222">MKVLLVDDNVLFLEGLKDMLVTNDIEVLGTANNGREALRKAEELNPEVVLMDVQMPDGGGIEATRLIKTKLPHVKVVMLTVSQDDDYLFEAIKAGAAGYLLKGLDRERFLELLSGMANGESPLSTGLAAKILAEFARREAEREARENAVAKTTLLTPRNAEILRYVASGLTYKEVGSKLRLSHSAVKYHMGEITARLQLENKSQVIAFAGEMGLILAPEKD</sequence>
<protein>
    <submittedName>
        <fullName evidence="8">Transcriptional regulatory protein LnrK</fullName>
    </submittedName>
</protein>
<evidence type="ECO:0000313" key="9">
    <source>
        <dbReference type="Proteomes" id="UP000216752"/>
    </source>
</evidence>
<proteinExistence type="predicted"/>
<dbReference type="Pfam" id="PF00196">
    <property type="entry name" value="GerE"/>
    <property type="match status" value="1"/>
</dbReference>
<dbReference type="InterPro" id="IPR000792">
    <property type="entry name" value="Tscrpt_reg_LuxR_C"/>
</dbReference>
<keyword evidence="9" id="KW-1185">Reference proteome</keyword>
<keyword evidence="3" id="KW-0238">DNA-binding</keyword>
<dbReference type="PANTHER" id="PTHR43214:SF24">
    <property type="entry name" value="TRANSCRIPTIONAL REGULATORY PROTEIN NARL-RELATED"/>
    <property type="match status" value="1"/>
</dbReference>
<keyword evidence="4" id="KW-0804">Transcription</keyword>